<evidence type="ECO:0000256" key="10">
    <source>
        <dbReference type="ARBA" id="ARBA00023136"/>
    </source>
</evidence>
<comment type="function">
    <text evidence="12">Structural component of the gap junctions.</text>
</comment>
<organism evidence="14">
    <name type="scientific">Thrips palmi</name>
    <name type="common">Melon thrips</name>
    <dbReference type="NCBI Taxonomy" id="161013"/>
    <lineage>
        <taxon>Eukaryota</taxon>
        <taxon>Metazoa</taxon>
        <taxon>Ecdysozoa</taxon>
        <taxon>Arthropoda</taxon>
        <taxon>Hexapoda</taxon>
        <taxon>Insecta</taxon>
        <taxon>Pterygota</taxon>
        <taxon>Neoptera</taxon>
        <taxon>Paraneoptera</taxon>
        <taxon>Thysanoptera</taxon>
        <taxon>Terebrantia</taxon>
        <taxon>Thripoidea</taxon>
        <taxon>Thripidae</taxon>
        <taxon>Thrips</taxon>
    </lineage>
</organism>
<comment type="subcellular location">
    <subcellularLocation>
        <location evidence="1">Cell junction</location>
        <location evidence="1">Gap junction</location>
    </subcellularLocation>
    <subcellularLocation>
        <location evidence="2 12">Cell membrane</location>
        <topology evidence="2 12">Multi-pass membrane protein</topology>
    </subcellularLocation>
</comment>
<comment type="similarity">
    <text evidence="12">Belongs to the pannexin family.</text>
</comment>
<dbReference type="PRINTS" id="PR01262">
    <property type="entry name" value="INNEXIN"/>
</dbReference>
<feature type="transmembrane region" description="Helical" evidence="12">
    <location>
        <begin position="269"/>
        <end position="290"/>
    </location>
</feature>
<keyword evidence="13" id="KW-1185">Reference proteome</keyword>
<dbReference type="Pfam" id="PF00876">
    <property type="entry name" value="Innexin"/>
    <property type="match status" value="1"/>
</dbReference>
<keyword evidence="11 12" id="KW-0407">Ion channel</keyword>
<keyword evidence="6" id="KW-0303">Gap junction</keyword>
<dbReference type="PANTHER" id="PTHR11893">
    <property type="entry name" value="INNEXIN"/>
    <property type="match status" value="1"/>
</dbReference>
<evidence type="ECO:0000256" key="1">
    <source>
        <dbReference type="ARBA" id="ARBA00004610"/>
    </source>
</evidence>
<evidence type="ECO:0000256" key="5">
    <source>
        <dbReference type="ARBA" id="ARBA00022692"/>
    </source>
</evidence>
<dbReference type="Proteomes" id="UP000515158">
    <property type="component" value="Unplaced"/>
</dbReference>
<dbReference type="KEGG" id="tpal:117645860"/>
<comment type="caution">
    <text evidence="12">Lacks conserved residue(s) required for the propagation of feature annotation.</text>
</comment>
<name>A0A6P8ZNF7_THRPL</name>
<dbReference type="GO" id="GO:0007602">
    <property type="term" value="P:phototransduction"/>
    <property type="evidence" value="ECO:0007669"/>
    <property type="project" value="TreeGrafter"/>
</dbReference>
<dbReference type="GO" id="GO:0005886">
    <property type="term" value="C:plasma membrane"/>
    <property type="evidence" value="ECO:0007669"/>
    <property type="project" value="UniProtKB-SubCell"/>
</dbReference>
<dbReference type="PROSITE" id="PS51013">
    <property type="entry name" value="PANNEXIN"/>
    <property type="match status" value="1"/>
</dbReference>
<dbReference type="InParanoid" id="A0A6P8ZNF7"/>
<proteinExistence type="inferred from homology"/>
<accession>A0A6P8ZNF7</accession>
<dbReference type="AlphaFoldDB" id="A0A6P8ZNF7"/>
<dbReference type="GO" id="GO:0005921">
    <property type="term" value="C:gap junction"/>
    <property type="evidence" value="ECO:0007669"/>
    <property type="project" value="UniProtKB-SubCell"/>
</dbReference>
<dbReference type="GO" id="GO:0034220">
    <property type="term" value="P:monoatomic ion transmembrane transport"/>
    <property type="evidence" value="ECO:0007669"/>
    <property type="project" value="UniProtKB-KW"/>
</dbReference>
<keyword evidence="8 12" id="KW-1133">Transmembrane helix</keyword>
<keyword evidence="3 12" id="KW-0813">Transport</keyword>
<protein>
    <recommendedName>
        <fullName evidence="12">Innexin</fullName>
    </recommendedName>
</protein>
<keyword evidence="4" id="KW-1003">Cell membrane</keyword>
<evidence type="ECO:0000256" key="4">
    <source>
        <dbReference type="ARBA" id="ARBA00022475"/>
    </source>
</evidence>
<evidence type="ECO:0000313" key="13">
    <source>
        <dbReference type="Proteomes" id="UP000515158"/>
    </source>
</evidence>
<reference evidence="14" key="1">
    <citation type="submission" date="2025-08" db="UniProtKB">
        <authorList>
            <consortium name="RefSeq"/>
        </authorList>
    </citation>
    <scope>IDENTIFICATION</scope>
    <source>
        <tissue evidence="14">Total insect</tissue>
    </source>
</reference>
<keyword evidence="7" id="KW-0965">Cell junction</keyword>
<keyword evidence="5 12" id="KW-0812">Transmembrane</keyword>
<dbReference type="PANTHER" id="PTHR11893:SF43">
    <property type="entry name" value="INNEXIN INX4-RELATED"/>
    <property type="match status" value="1"/>
</dbReference>
<evidence type="ECO:0000256" key="3">
    <source>
        <dbReference type="ARBA" id="ARBA00022448"/>
    </source>
</evidence>
<feature type="transmembrane region" description="Helical" evidence="12">
    <location>
        <begin position="180"/>
        <end position="201"/>
    </location>
</feature>
<dbReference type="GO" id="GO:0005243">
    <property type="term" value="F:gap junction channel activity"/>
    <property type="evidence" value="ECO:0007669"/>
    <property type="project" value="TreeGrafter"/>
</dbReference>
<evidence type="ECO:0000256" key="2">
    <source>
        <dbReference type="ARBA" id="ARBA00004651"/>
    </source>
</evidence>
<keyword evidence="9 12" id="KW-0406">Ion transport</keyword>
<keyword evidence="10 12" id="KW-0472">Membrane</keyword>
<evidence type="ECO:0000256" key="9">
    <source>
        <dbReference type="ARBA" id="ARBA00023065"/>
    </source>
</evidence>
<evidence type="ECO:0000256" key="11">
    <source>
        <dbReference type="ARBA" id="ARBA00023303"/>
    </source>
</evidence>
<evidence type="ECO:0000256" key="8">
    <source>
        <dbReference type="ARBA" id="ARBA00022989"/>
    </source>
</evidence>
<evidence type="ECO:0000256" key="12">
    <source>
        <dbReference type="RuleBase" id="RU010713"/>
    </source>
</evidence>
<gene>
    <name evidence="14" type="primary">LOC117645860</name>
    <name evidence="12" type="synonym">inx</name>
</gene>
<dbReference type="GeneID" id="117645860"/>
<dbReference type="RefSeq" id="XP_034242274.1">
    <property type="nucleotide sequence ID" value="XM_034386383.1"/>
</dbReference>
<evidence type="ECO:0000256" key="7">
    <source>
        <dbReference type="ARBA" id="ARBA00022949"/>
    </source>
</evidence>
<evidence type="ECO:0000313" key="14">
    <source>
        <dbReference type="RefSeq" id="XP_034242274.1"/>
    </source>
</evidence>
<sequence>MSNMLELFKPLKKVFKIDLKEPTTDNNVFKLHYRASVLVLLVCASLVGWKEYIGDPIICISDQKIPEKMINAYCWTMSTFTLPRRAIDRLGEDAAPGVGLQDDGDEEKTHKYYQWVCISLFLQAMLFKVPRSLWSICERGRMKSMVQDLDQPVVTKKTEKERKGLLFDHLKYSFGHQNHYFYRFFLCEVLNFVNVVGQIYYMDLFLDGDFMHYGTQVMDCDWDLNECDPMSRIFPKVSKCNFFKFGPSGTLQKYDALCVLSINIISEKIYVFLWFWYMVVATITGFMMAYRVCVMMSFRLRTYLLSCRAWRCQFRIVESICYSCEIGDWFVLYQLSRNIDQRIFVELLRSIDLHVFSSCVGANPCRNSSRKVRFRDEIGESLELPEKAVLPEPVKEPENPESSEDLKSDTYKVKVVSLDDVESGHAYCFVKAN</sequence>
<dbReference type="OrthoDB" id="5867527at2759"/>
<dbReference type="InterPro" id="IPR000990">
    <property type="entry name" value="Innexin"/>
</dbReference>
<evidence type="ECO:0000256" key="6">
    <source>
        <dbReference type="ARBA" id="ARBA00022868"/>
    </source>
</evidence>